<protein>
    <submittedName>
        <fullName evidence="1">Uncharacterized protein</fullName>
    </submittedName>
</protein>
<dbReference type="RefSeq" id="WP_091711101.1">
    <property type="nucleotide sequence ID" value="NZ_FNCA01000014.1"/>
</dbReference>
<evidence type="ECO:0000313" key="1">
    <source>
        <dbReference type="EMBL" id="SDG37366.1"/>
    </source>
</evidence>
<comment type="caution">
    <text evidence="1">The sequence shown here is derived from an EMBL/GenBank/DDBJ whole genome shotgun (WGS) entry which is preliminary data.</text>
</comment>
<evidence type="ECO:0000313" key="2">
    <source>
        <dbReference type="Proteomes" id="UP000199259"/>
    </source>
</evidence>
<dbReference type="Proteomes" id="UP000199259">
    <property type="component" value="Unassembled WGS sequence"/>
</dbReference>
<proteinExistence type="predicted"/>
<accession>A0A7Z7B1D7</accession>
<sequence length="243" mass="27773">MLTRELIYGLMPYSIHQKIVRWKCKFKKQDDLLVNNHLALYPHSFDLNKVVKEELDKCVAFLPYCAKPMGEHECPASDKINKRKNQKCIKVSGGKCNVPCSLGEMVDVLVKHGFKKEQIFIIDRDSNLFPWLKQKREEGYEYFMPGTGCKYGVSYAIDYVGKKLGYKGCIAFVDDFCPGDKDNGVCKCMNDYLGMEGVDKGKMTKIHKETIILMDCILSGEYHNMNEEVTHKSPQTNESPSSI</sequence>
<dbReference type="AlphaFoldDB" id="A0A7Z7B1D7"/>
<gene>
    <name evidence="1" type="ORF">SAMN04488589_2843</name>
</gene>
<dbReference type="EMBL" id="FNCA01000014">
    <property type="protein sequence ID" value="SDG37366.1"/>
    <property type="molecule type" value="Genomic_DNA"/>
</dbReference>
<dbReference type="OrthoDB" id="123540at2157"/>
<reference evidence="1 2" key="1">
    <citation type="submission" date="2016-10" db="EMBL/GenBank/DDBJ databases">
        <authorList>
            <person name="Varghese N."/>
            <person name="Submissions S."/>
        </authorList>
    </citation>
    <scope>NUCLEOTIDE SEQUENCE [LARGE SCALE GENOMIC DNA]</scope>
    <source>
        <strain evidence="1 2">PL 12/M</strain>
    </source>
</reference>
<organism evidence="1 2">
    <name type="scientific">Methanolobus vulcani</name>
    <dbReference type="NCBI Taxonomy" id="38026"/>
    <lineage>
        <taxon>Archaea</taxon>
        <taxon>Methanobacteriati</taxon>
        <taxon>Methanobacteriota</taxon>
        <taxon>Stenosarchaea group</taxon>
        <taxon>Methanomicrobia</taxon>
        <taxon>Methanosarcinales</taxon>
        <taxon>Methanosarcinaceae</taxon>
        <taxon>Methanolobus</taxon>
    </lineage>
</organism>
<keyword evidence="2" id="KW-1185">Reference proteome</keyword>
<name>A0A7Z7B1D7_9EURY</name>